<evidence type="ECO:0000313" key="1">
    <source>
        <dbReference type="EMBL" id="RIA97740.1"/>
    </source>
</evidence>
<accession>A0A397THK8</accession>
<dbReference type="EMBL" id="QKYT01000025">
    <property type="protein sequence ID" value="RIA97740.1"/>
    <property type="molecule type" value="Genomic_DNA"/>
</dbReference>
<dbReference type="AlphaFoldDB" id="A0A397THK8"/>
<comment type="caution">
    <text evidence="1">The sequence shown here is derived from an EMBL/GenBank/DDBJ whole genome shotgun (WGS) entry which is preliminary data.</text>
</comment>
<organism evidence="1 2">
    <name type="scientific">Glomus cerebriforme</name>
    <dbReference type="NCBI Taxonomy" id="658196"/>
    <lineage>
        <taxon>Eukaryota</taxon>
        <taxon>Fungi</taxon>
        <taxon>Fungi incertae sedis</taxon>
        <taxon>Mucoromycota</taxon>
        <taxon>Glomeromycotina</taxon>
        <taxon>Glomeromycetes</taxon>
        <taxon>Glomerales</taxon>
        <taxon>Glomeraceae</taxon>
        <taxon>Glomus</taxon>
    </lineage>
</organism>
<proteinExistence type="predicted"/>
<dbReference type="Proteomes" id="UP000265703">
    <property type="component" value="Unassembled WGS sequence"/>
</dbReference>
<evidence type="ECO:0000313" key="2">
    <source>
        <dbReference type="Proteomes" id="UP000265703"/>
    </source>
</evidence>
<dbReference type="OrthoDB" id="2467466at2759"/>
<name>A0A397THK8_9GLOM</name>
<keyword evidence="2" id="KW-1185">Reference proteome</keyword>
<sequence>MSILNLDVLYLIFKELQDCGPALYSCLLVNKTWCEMIIPILWKNPWKLINKGKEQLFLNVIISHLSDESKDNLNNQGMKISYQRPLFDYISFCKHLNLKDVVNLIGYPDVPIFKKEMLKLFINSNAKFTHLYIPHEFYQLNLILKAKRCFSELKAFSYNNLEFLPFTSIHKLEMIDLIKNASRYLTEVEINNELYDDQMVIRSIYQNCPNLKYVKLIIKSNGFLELEKLLTNCQYLDTLGIYDNNCWININWKYLFKILANSSPTSLFKFKFIFYKPPKLEHLKLFFDNWKNRNPMHPIRLHVNCRNWNFGNFIELVDFVDKYKKTRIVKKLI</sequence>
<protein>
    <recommendedName>
        <fullName evidence="3">F-box domain-containing protein</fullName>
    </recommendedName>
</protein>
<evidence type="ECO:0008006" key="3">
    <source>
        <dbReference type="Google" id="ProtNLM"/>
    </source>
</evidence>
<gene>
    <name evidence="1" type="ORF">C1645_813608</name>
</gene>
<reference evidence="1 2" key="1">
    <citation type="submission" date="2018-06" db="EMBL/GenBank/DDBJ databases">
        <title>Comparative genomics reveals the genomic features of Rhizophagus irregularis, R. cerebriforme, R. diaphanum and Gigaspora rosea, and their symbiotic lifestyle signature.</title>
        <authorList>
            <person name="Morin E."/>
            <person name="San Clemente H."/>
            <person name="Chen E.C.H."/>
            <person name="De La Providencia I."/>
            <person name="Hainaut M."/>
            <person name="Kuo A."/>
            <person name="Kohler A."/>
            <person name="Murat C."/>
            <person name="Tang N."/>
            <person name="Roy S."/>
            <person name="Loubradou J."/>
            <person name="Henrissat B."/>
            <person name="Grigoriev I.V."/>
            <person name="Corradi N."/>
            <person name="Roux C."/>
            <person name="Martin F.M."/>
        </authorList>
    </citation>
    <scope>NUCLEOTIDE SEQUENCE [LARGE SCALE GENOMIC DNA]</scope>
    <source>
        <strain evidence="1 2">DAOM 227022</strain>
    </source>
</reference>